<accession>A0AA38VK49</accession>
<dbReference type="SUPFAM" id="SSF52833">
    <property type="entry name" value="Thioredoxin-like"/>
    <property type="match status" value="1"/>
</dbReference>
<dbReference type="Proteomes" id="UP001174694">
    <property type="component" value="Unassembled WGS sequence"/>
</dbReference>
<dbReference type="EMBL" id="JANBVO010000034">
    <property type="protein sequence ID" value="KAJ9137508.1"/>
    <property type="molecule type" value="Genomic_DNA"/>
</dbReference>
<dbReference type="InterPro" id="IPR036249">
    <property type="entry name" value="Thioredoxin-like_sf"/>
</dbReference>
<evidence type="ECO:0000313" key="1">
    <source>
        <dbReference type="EMBL" id="KAJ9137508.1"/>
    </source>
</evidence>
<gene>
    <name evidence="1" type="ORF">NKR23_g9152</name>
</gene>
<reference evidence="1" key="1">
    <citation type="submission" date="2022-07" db="EMBL/GenBank/DDBJ databases">
        <title>Fungi with potential for degradation of polypropylene.</title>
        <authorList>
            <person name="Gostincar C."/>
        </authorList>
    </citation>
    <scope>NUCLEOTIDE SEQUENCE</scope>
    <source>
        <strain evidence="1">EXF-13308</strain>
    </source>
</reference>
<proteinExistence type="predicted"/>
<protein>
    <recommendedName>
        <fullName evidence="3">Thioredoxin domain-containing protein</fullName>
    </recommendedName>
</protein>
<name>A0AA38VK49_9PEZI</name>
<dbReference type="AlphaFoldDB" id="A0AA38VK49"/>
<comment type="caution">
    <text evidence="1">The sequence shown here is derived from an EMBL/GenBank/DDBJ whole genome shotgun (WGS) entry which is preliminary data.</text>
</comment>
<sequence length="132" mass="14894">MVTTDVLSWDELQNITANYDRVFVMAFLPDSALSDKALKVFEELSRKVLDARFLQFDSTTKSGLSIVKELGIRYAPMTFAFRDGVQVKTHVGEGRTSIESVIRSIVTLEEPQQLDRHLEWPDVSAMPLESAT</sequence>
<keyword evidence="2" id="KW-1185">Reference proteome</keyword>
<dbReference type="Gene3D" id="3.40.30.10">
    <property type="entry name" value="Glutaredoxin"/>
    <property type="match status" value="1"/>
</dbReference>
<organism evidence="1 2">
    <name type="scientific">Pleurostoma richardsiae</name>
    <dbReference type="NCBI Taxonomy" id="41990"/>
    <lineage>
        <taxon>Eukaryota</taxon>
        <taxon>Fungi</taxon>
        <taxon>Dikarya</taxon>
        <taxon>Ascomycota</taxon>
        <taxon>Pezizomycotina</taxon>
        <taxon>Sordariomycetes</taxon>
        <taxon>Sordariomycetidae</taxon>
        <taxon>Calosphaeriales</taxon>
        <taxon>Pleurostomataceae</taxon>
        <taxon>Pleurostoma</taxon>
    </lineage>
</organism>
<evidence type="ECO:0000313" key="2">
    <source>
        <dbReference type="Proteomes" id="UP001174694"/>
    </source>
</evidence>
<evidence type="ECO:0008006" key="3">
    <source>
        <dbReference type="Google" id="ProtNLM"/>
    </source>
</evidence>